<proteinExistence type="predicted"/>
<dbReference type="EMBL" id="HACA01031251">
    <property type="protein sequence ID" value="CDW48612.1"/>
    <property type="molecule type" value="Transcribed_RNA"/>
</dbReference>
<reference evidence="1" key="1">
    <citation type="submission" date="2014-05" db="EMBL/GenBank/DDBJ databases">
        <authorList>
            <person name="Chronopoulou M."/>
        </authorList>
    </citation>
    <scope>NUCLEOTIDE SEQUENCE</scope>
    <source>
        <tissue evidence="1">Whole organism</tissue>
    </source>
</reference>
<feature type="non-terminal residue" evidence="1">
    <location>
        <position position="47"/>
    </location>
</feature>
<evidence type="ECO:0000313" key="1">
    <source>
        <dbReference type="EMBL" id="CDW48612.1"/>
    </source>
</evidence>
<sequence>MSNWGHSEFDFITRGQTVTSLYYVETVLKKCLTTATQRSRENEYVLT</sequence>
<dbReference type="AlphaFoldDB" id="A0A0K2VEI0"/>
<name>A0A0K2VEI0_LEPSM</name>
<protein>
    <submittedName>
        <fullName evidence="1">Uncharacterized protein</fullName>
    </submittedName>
</protein>
<organism evidence="1">
    <name type="scientific">Lepeophtheirus salmonis</name>
    <name type="common">Salmon louse</name>
    <name type="synonym">Caligus salmonis</name>
    <dbReference type="NCBI Taxonomy" id="72036"/>
    <lineage>
        <taxon>Eukaryota</taxon>
        <taxon>Metazoa</taxon>
        <taxon>Ecdysozoa</taxon>
        <taxon>Arthropoda</taxon>
        <taxon>Crustacea</taxon>
        <taxon>Multicrustacea</taxon>
        <taxon>Hexanauplia</taxon>
        <taxon>Copepoda</taxon>
        <taxon>Siphonostomatoida</taxon>
        <taxon>Caligidae</taxon>
        <taxon>Lepeophtheirus</taxon>
    </lineage>
</organism>
<accession>A0A0K2VEI0</accession>